<dbReference type="SUPFAM" id="SSF46894">
    <property type="entry name" value="C-terminal effector domain of the bipartite response regulators"/>
    <property type="match status" value="1"/>
</dbReference>
<keyword evidence="3" id="KW-0805">Transcription regulation</keyword>
<evidence type="ECO:0000256" key="6">
    <source>
        <dbReference type="PROSITE-ProRule" id="PRU01091"/>
    </source>
</evidence>
<dbReference type="PROSITE" id="PS51755">
    <property type="entry name" value="OMPR_PHOB"/>
    <property type="match status" value="1"/>
</dbReference>
<reference evidence="8 9" key="1">
    <citation type="submission" date="2022-10" db="EMBL/GenBank/DDBJ databases">
        <title>The complete genomes of actinobacterial strains from the NBC collection.</title>
        <authorList>
            <person name="Joergensen T.S."/>
            <person name="Alvarez Arevalo M."/>
            <person name="Sterndorff E.B."/>
            <person name="Faurdal D."/>
            <person name="Vuksanovic O."/>
            <person name="Mourched A.-S."/>
            <person name="Charusanti P."/>
            <person name="Shaw S."/>
            <person name="Blin K."/>
            <person name="Weber T."/>
        </authorList>
    </citation>
    <scope>NUCLEOTIDE SEQUENCE [LARGE SCALE GENOMIC DNA]</scope>
    <source>
        <strain evidence="8 9">NBC_00156</strain>
    </source>
</reference>
<evidence type="ECO:0000256" key="2">
    <source>
        <dbReference type="ARBA" id="ARBA00023012"/>
    </source>
</evidence>
<dbReference type="SUPFAM" id="SSF48452">
    <property type="entry name" value="TPR-like"/>
    <property type="match status" value="1"/>
</dbReference>
<dbReference type="InterPro" id="IPR001867">
    <property type="entry name" value="OmpR/PhoB-type_DNA-bd"/>
</dbReference>
<dbReference type="Proteomes" id="UP001622557">
    <property type="component" value="Chromosome"/>
</dbReference>
<proteinExistence type="inferred from homology"/>
<gene>
    <name evidence="8" type="ORF">OG350_19170</name>
</gene>
<dbReference type="InterPro" id="IPR051677">
    <property type="entry name" value="AfsR-DnrI-RedD_regulator"/>
</dbReference>
<dbReference type="SMART" id="SM01043">
    <property type="entry name" value="BTAD"/>
    <property type="match status" value="1"/>
</dbReference>
<evidence type="ECO:0000256" key="5">
    <source>
        <dbReference type="ARBA" id="ARBA00023163"/>
    </source>
</evidence>
<dbReference type="Gene3D" id="1.25.40.10">
    <property type="entry name" value="Tetratricopeptide repeat domain"/>
    <property type="match status" value="1"/>
</dbReference>
<keyword evidence="9" id="KW-1185">Reference proteome</keyword>
<protein>
    <submittedName>
        <fullName evidence="8">AfsR/SARP family transcriptional regulator</fullName>
    </submittedName>
</protein>
<keyword evidence="2" id="KW-0902">Two-component regulatory system</keyword>
<keyword evidence="4 6" id="KW-0238">DNA-binding</keyword>
<dbReference type="PANTHER" id="PTHR35807:SF1">
    <property type="entry name" value="TRANSCRIPTIONAL REGULATOR REDD"/>
    <property type="match status" value="1"/>
</dbReference>
<dbReference type="Gene3D" id="1.10.10.10">
    <property type="entry name" value="Winged helix-like DNA-binding domain superfamily/Winged helix DNA-binding domain"/>
    <property type="match status" value="1"/>
</dbReference>
<dbReference type="GeneID" id="97282590"/>
<evidence type="ECO:0000256" key="1">
    <source>
        <dbReference type="ARBA" id="ARBA00005820"/>
    </source>
</evidence>
<evidence type="ECO:0000259" key="7">
    <source>
        <dbReference type="PROSITE" id="PS51755"/>
    </source>
</evidence>
<comment type="similarity">
    <text evidence="1">Belongs to the AfsR/DnrI/RedD regulatory family.</text>
</comment>
<dbReference type="InterPro" id="IPR011990">
    <property type="entry name" value="TPR-like_helical_dom_sf"/>
</dbReference>
<dbReference type="InterPro" id="IPR005158">
    <property type="entry name" value="BTAD"/>
</dbReference>
<dbReference type="InterPro" id="IPR016032">
    <property type="entry name" value="Sig_transdc_resp-reg_C-effctor"/>
</dbReference>
<evidence type="ECO:0000256" key="4">
    <source>
        <dbReference type="ARBA" id="ARBA00023125"/>
    </source>
</evidence>
<dbReference type="Pfam" id="PF00486">
    <property type="entry name" value="Trans_reg_C"/>
    <property type="match status" value="1"/>
</dbReference>
<dbReference type="InterPro" id="IPR036388">
    <property type="entry name" value="WH-like_DNA-bd_sf"/>
</dbReference>
<organism evidence="8 9">
    <name type="scientific">Streptomyces achromogenes</name>
    <dbReference type="NCBI Taxonomy" id="67255"/>
    <lineage>
        <taxon>Bacteria</taxon>
        <taxon>Bacillati</taxon>
        <taxon>Actinomycetota</taxon>
        <taxon>Actinomycetes</taxon>
        <taxon>Kitasatosporales</taxon>
        <taxon>Streptomycetaceae</taxon>
        <taxon>Streptomyces</taxon>
    </lineage>
</organism>
<keyword evidence="5" id="KW-0804">Transcription</keyword>
<dbReference type="CDD" id="cd15831">
    <property type="entry name" value="BTAD"/>
    <property type="match status" value="1"/>
</dbReference>
<feature type="domain" description="OmpR/PhoB-type" evidence="7">
    <location>
        <begin position="1"/>
        <end position="96"/>
    </location>
</feature>
<evidence type="ECO:0000313" key="9">
    <source>
        <dbReference type="Proteomes" id="UP001622557"/>
    </source>
</evidence>
<name>A0ABZ1KNX9_STRAH</name>
<dbReference type="Pfam" id="PF03704">
    <property type="entry name" value="BTAD"/>
    <property type="match status" value="1"/>
</dbReference>
<accession>A0ABZ1KNX9</accession>
<dbReference type="PANTHER" id="PTHR35807">
    <property type="entry name" value="TRANSCRIPTIONAL REGULATOR REDD-RELATED"/>
    <property type="match status" value="1"/>
</dbReference>
<sequence>MEFKVLGHFEVDSGDLGVCTPSAFKQRALLALLVTHHDQCLAASSLAENLWGKDGQPSTARAALQVYISKIRRHLAGFGFNPDGISTSLPGYILRLADHSLDLVEFRRLTHRQDIPRTEDRETLEAESRRLRQALALWRGPALADLREVAALRELGTVLDEAWTSAMERKLEIDLRLGRELMVLSDLRQLALRYPEREKIQGLLMAALYRNGRTTEALATYGHLRSTLVTRFGMEPGRRVSMLHHAILGREPWLEERTDGIFAPVA</sequence>
<dbReference type="RefSeq" id="WP_078844581.1">
    <property type="nucleotide sequence ID" value="NZ_CP108164.1"/>
</dbReference>
<feature type="DNA-binding region" description="OmpR/PhoB-type" evidence="6">
    <location>
        <begin position="1"/>
        <end position="96"/>
    </location>
</feature>
<evidence type="ECO:0000313" key="8">
    <source>
        <dbReference type="EMBL" id="WTQ82290.1"/>
    </source>
</evidence>
<evidence type="ECO:0000256" key="3">
    <source>
        <dbReference type="ARBA" id="ARBA00023015"/>
    </source>
</evidence>
<dbReference type="EMBL" id="CP108164">
    <property type="protein sequence ID" value="WTQ82290.1"/>
    <property type="molecule type" value="Genomic_DNA"/>
</dbReference>
<dbReference type="SMART" id="SM00862">
    <property type="entry name" value="Trans_reg_C"/>
    <property type="match status" value="1"/>
</dbReference>